<gene>
    <name evidence="1" type="ORF">C0Q70_02366</name>
</gene>
<dbReference type="AlphaFoldDB" id="A0A2T7PPP8"/>
<accession>A0A2T7PPP8</accession>
<evidence type="ECO:0000313" key="1">
    <source>
        <dbReference type="EMBL" id="PVD35404.1"/>
    </source>
</evidence>
<protein>
    <submittedName>
        <fullName evidence="1">Uncharacterized protein</fullName>
    </submittedName>
</protein>
<keyword evidence="2" id="KW-1185">Reference proteome</keyword>
<proteinExistence type="predicted"/>
<dbReference type="Proteomes" id="UP000245119">
    <property type="component" value="Linkage Group LG2"/>
</dbReference>
<evidence type="ECO:0000313" key="2">
    <source>
        <dbReference type="Proteomes" id="UP000245119"/>
    </source>
</evidence>
<name>A0A2T7PPP8_POMCA</name>
<reference evidence="1 2" key="1">
    <citation type="submission" date="2018-04" db="EMBL/GenBank/DDBJ databases">
        <title>The genome of golden apple snail Pomacea canaliculata provides insight into stress tolerance and invasive adaptation.</title>
        <authorList>
            <person name="Liu C."/>
            <person name="Liu B."/>
            <person name="Ren Y."/>
            <person name="Zhang Y."/>
            <person name="Wang H."/>
            <person name="Li S."/>
            <person name="Jiang F."/>
            <person name="Yin L."/>
            <person name="Zhang G."/>
            <person name="Qian W."/>
            <person name="Fan W."/>
        </authorList>
    </citation>
    <scope>NUCLEOTIDE SEQUENCE [LARGE SCALE GENOMIC DNA]</scope>
    <source>
        <strain evidence="1">SZHN2017</strain>
        <tissue evidence="1">Muscle</tissue>
    </source>
</reference>
<dbReference type="EMBL" id="PZQS01000002">
    <property type="protein sequence ID" value="PVD35404.1"/>
    <property type="molecule type" value="Genomic_DNA"/>
</dbReference>
<sequence>MRWRSEYDLVEAGLGGSFLKITETNERLPGLTPPHSRMQGLPIAAFVLVIPGLLCQTTIPRTGSFKLTKVYRSIRYTKVDFYISFTPSQPDPTIETTMTHNYWATNRTPIPSEGVFVEPRENQIKGLLSSGILKKGMARISFNKTEFLEFENGYMGLPYQPIIMIGFPNRQYFILRLRVDFEWKVDEKKDVTTESTTLSHTLISFPRGDQLYFNTSSKRPSRAENNLMEFLIPKDFEKNADPNNSSRIHMSLFFINGCGETTSGYFQVKHKNLRLFFDSSRRRGDNGWGQMIQFETYHRIVTVKKDYTNISLPILYWCDGNRNDPNKFPQGFISFRRRAVFSNRKSVLDEYTEDEGYVPIHSETPRTFEPVKMSIRLGLSKKESNETYYCEMYYGYPEPVHTEKTTFDVMY</sequence>
<comment type="caution">
    <text evidence="1">The sequence shown here is derived from an EMBL/GenBank/DDBJ whole genome shotgun (WGS) entry which is preliminary data.</text>
</comment>
<organism evidence="1 2">
    <name type="scientific">Pomacea canaliculata</name>
    <name type="common">Golden apple snail</name>
    <dbReference type="NCBI Taxonomy" id="400727"/>
    <lineage>
        <taxon>Eukaryota</taxon>
        <taxon>Metazoa</taxon>
        <taxon>Spiralia</taxon>
        <taxon>Lophotrochozoa</taxon>
        <taxon>Mollusca</taxon>
        <taxon>Gastropoda</taxon>
        <taxon>Caenogastropoda</taxon>
        <taxon>Architaenioglossa</taxon>
        <taxon>Ampullarioidea</taxon>
        <taxon>Ampullariidae</taxon>
        <taxon>Pomacea</taxon>
    </lineage>
</organism>